<proteinExistence type="inferred from homology"/>
<evidence type="ECO:0000256" key="2">
    <source>
        <dbReference type="ARBA" id="ARBA00007664"/>
    </source>
</evidence>
<dbReference type="GeneID" id="115626589"/>
<dbReference type="InterPro" id="IPR050430">
    <property type="entry name" value="Peptidase_S1"/>
</dbReference>
<keyword evidence="8 13" id="KW-0720">Serine protease</keyword>
<comment type="catalytic activity">
    <reaction evidence="11">
        <text>Preferential cleavage: Arg-|-Xaa, Lys-|-Xaa.</text>
        <dbReference type="EC" id="3.4.21.4"/>
    </reaction>
</comment>
<dbReference type="PROSITE" id="PS00135">
    <property type="entry name" value="TRYPSIN_SER"/>
    <property type="match status" value="1"/>
</dbReference>
<feature type="domain" description="Peptidase S1" evidence="14">
    <location>
        <begin position="60"/>
        <end position="285"/>
    </location>
</feature>
<evidence type="ECO:0000256" key="9">
    <source>
        <dbReference type="ARBA" id="ARBA00023145"/>
    </source>
</evidence>
<evidence type="ECO:0000256" key="7">
    <source>
        <dbReference type="ARBA" id="ARBA00022801"/>
    </source>
</evidence>
<evidence type="ECO:0000256" key="8">
    <source>
        <dbReference type="ARBA" id="ARBA00022825"/>
    </source>
</evidence>
<dbReference type="RefSeq" id="XP_030377831.1">
    <property type="nucleotide sequence ID" value="XM_030521971.1"/>
</dbReference>
<dbReference type="GO" id="GO:0007586">
    <property type="term" value="P:digestion"/>
    <property type="evidence" value="ECO:0007669"/>
    <property type="project" value="UniProtKB-KW"/>
</dbReference>
<dbReference type="Gene3D" id="2.40.10.10">
    <property type="entry name" value="Trypsin-like serine proteases"/>
    <property type="match status" value="1"/>
</dbReference>
<accession>A0A6J2TMM0</accession>
<keyword evidence="4 13" id="KW-0645">Protease</keyword>
<dbReference type="InterPro" id="IPR009003">
    <property type="entry name" value="Peptidase_S1_PA"/>
</dbReference>
<dbReference type="SUPFAM" id="SSF50494">
    <property type="entry name" value="Trypsin-like serine proteases"/>
    <property type="match status" value="1"/>
</dbReference>
<reference evidence="16" key="1">
    <citation type="submission" date="2025-08" db="UniProtKB">
        <authorList>
            <consortium name="RefSeq"/>
        </authorList>
    </citation>
    <scope>IDENTIFICATION</scope>
    <source>
        <strain evidence="16">11010-0011.00</strain>
        <tissue evidence="16">Whole body</tissue>
    </source>
</reference>
<keyword evidence="3" id="KW-0964">Secreted</keyword>
<dbReference type="InterPro" id="IPR001314">
    <property type="entry name" value="Peptidase_S1A"/>
</dbReference>
<evidence type="ECO:0000256" key="13">
    <source>
        <dbReference type="RuleBase" id="RU363034"/>
    </source>
</evidence>
<evidence type="ECO:0000256" key="11">
    <source>
        <dbReference type="ARBA" id="ARBA00036320"/>
    </source>
</evidence>
<dbReference type="CDD" id="cd00190">
    <property type="entry name" value="Tryp_SPc"/>
    <property type="match status" value="1"/>
</dbReference>
<protein>
    <recommendedName>
        <fullName evidence="12">trypsin</fullName>
        <ecNumber evidence="12">3.4.21.4</ecNumber>
    </recommendedName>
</protein>
<dbReference type="InterPro" id="IPR018114">
    <property type="entry name" value="TRYPSIN_HIS"/>
</dbReference>
<gene>
    <name evidence="16" type="primary">LOC115626589</name>
</gene>
<evidence type="ECO:0000313" key="16">
    <source>
        <dbReference type="RefSeq" id="XP_030377831.1"/>
    </source>
</evidence>
<keyword evidence="15" id="KW-1185">Reference proteome</keyword>
<evidence type="ECO:0000256" key="6">
    <source>
        <dbReference type="ARBA" id="ARBA00022757"/>
    </source>
</evidence>
<dbReference type="GO" id="GO:0006508">
    <property type="term" value="P:proteolysis"/>
    <property type="evidence" value="ECO:0007669"/>
    <property type="project" value="UniProtKB-KW"/>
</dbReference>
<dbReference type="PANTHER" id="PTHR24276:SF97">
    <property type="entry name" value="GH13245P2-RELATED"/>
    <property type="match status" value="1"/>
</dbReference>
<dbReference type="GO" id="GO:0004252">
    <property type="term" value="F:serine-type endopeptidase activity"/>
    <property type="evidence" value="ECO:0007669"/>
    <property type="project" value="UniProtKB-EC"/>
</dbReference>
<dbReference type="PANTHER" id="PTHR24276">
    <property type="entry name" value="POLYSERASE-RELATED"/>
    <property type="match status" value="1"/>
</dbReference>
<organism evidence="15 16">
    <name type="scientific">Drosophila lebanonensis</name>
    <name type="common">Fruit fly</name>
    <name type="synonym">Scaptodrosophila lebanonensis</name>
    <dbReference type="NCBI Taxonomy" id="7225"/>
    <lineage>
        <taxon>Eukaryota</taxon>
        <taxon>Metazoa</taxon>
        <taxon>Ecdysozoa</taxon>
        <taxon>Arthropoda</taxon>
        <taxon>Hexapoda</taxon>
        <taxon>Insecta</taxon>
        <taxon>Pterygota</taxon>
        <taxon>Neoptera</taxon>
        <taxon>Endopterygota</taxon>
        <taxon>Diptera</taxon>
        <taxon>Brachycera</taxon>
        <taxon>Muscomorpha</taxon>
        <taxon>Ephydroidea</taxon>
        <taxon>Drosophilidae</taxon>
        <taxon>Scaptodrosophila</taxon>
    </lineage>
</organism>
<dbReference type="Pfam" id="PF00089">
    <property type="entry name" value="Trypsin"/>
    <property type="match status" value="1"/>
</dbReference>
<keyword evidence="7 13" id="KW-0378">Hydrolase</keyword>
<comment type="similarity">
    <text evidence="2">Belongs to the peptidase S1 family.</text>
</comment>
<evidence type="ECO:0000259" key="14">
    <source>
        <dbReference type="PROSITE" id="PS50240"/>
    </source>
</evidence>
<sequence>MLFHINTASAAQAASLSNGSATMCNQSGKLLALVLIIGVASCEGRTVQKDLPRPRLDGRIVGGQETSIDKIPFQVSLQRGYHFCGGSLIGKGLVLTAAHCTEGSATLLSKVRIGATRSDSGGVLVKIKKLHRHPKYSSATIDYDFAVLELAAYDEANVTQAYAQLPKLDEDLKDGTPLTVSGWGNTQSNAETSDVLRSVVVPKVSHAECLKAYGGFGDITERMLCAGLPEGGKDACQGDSGGPLASADGTLWGVVSWGYGCARPNYPGVYSRVAAVRDWIESVSGV</sequence>
<evidence type="ECO:0000256" key="4">
    <source>
        <dbReference type="ARBA" id="ARBA00022670"/>
    </source>
</evidence>
<dbReference type="SMART" id="SM00020">
    <property type="entry name" value="Tryp_SPc"/>
    <property type="match status" value="1"/>
</dbReference>
<keyword evidence="10" id="KW-1015">Disulfide bond</keyword>
<dbReference type="GO" id="GO:0005576">
    <property type="term" value="C:extracellular region"/>
    <property type="evidence" value="ECO:0007669"/>
    <property type="project" value="UniProtKB-SubCell"/>
</dbReference>
<evidence type="ECO:0000256" key="5">
    <source>
        <dbReference type="ARBA" id="ARBA00022729"/>
    </source>
</evidence>
<evidence type="ECO:0000256" key="12">
    <source>
        <dbReference type="ARBA" id="ARBA00038868"/>
    </source>
</evidence>
<dbReference type="Proteomes" id="UP000504634">
    <property type="component" value="Unplaced"/>
</dbReference>
<dbReference type="FunFam" id="2.40.10.10:FF:000077">
    <property type="entry name" value="Predicted protein"/>
    <property type="match status" value="1"/>
</dbReference>
<evidence type="ECO:0000256" key="3">
    <source>
        <dbReference type="ARBA" id="ARBA00022525"/>
    </source>
</evidence>
<dbReference type="InterPro" id="IPR001254">
    <property type="entry name" value="Trypsin_dom"/>
</dbReference>
<evidence type="ECO:0000313" key="15">
    <source>
        <dbReference type="Proteomes" id="UP000504634"/>
    </source>
</evidence>
<evidence type="ECO:0000256" key="10">
    <source>
        <dbReference type="ARBA" id="ARBA00023157"/>
    </source>
</evidence>
<dbReference type="PROSITE" id="PS00134">
    <property type="entry name" value="TRYPSIN_HIS"/>
    <property type="match status" value="1"/>
</dbReference>
<keyword evidence="6" id="KW-0222">Digestion</keyword>
<dbReference type="InterPro" id="IPR043504">
    <property type="entry name" value="Peptidase_S1_PA_chymotrypsin"/>
</dbReference>
<dbReference type="OrthoDB" id="10059102at2759"/>
<keyword evidence="5" id="KW-0732">Signal</keyword>
<dbReference type="PRINTS" id="PR00722">
    <property type="entry name" value="CHYMOTRYPSIN"/>
</dbReference>
<keyword evidence="9" id="KW-0865">Zymogen</keyword>
<dbReference type="InterPro" id="IPR033116">
    <property type="entry name" value="TRYPSIN_SER"/>
</dbReference>
<dbReference type="AlphaFoldDB" id="A0A6J2TMM0"/>
<name>A0A6J2TMM0_DROLE</name>
<comment type="subcellular location">
    <subcellularLocation>
        <location evidence="1">Secreted</location>
        <location evidence="1">Extracellular space</location>
    </subcellularLocation>
</comment>
<evidence type="ECO:0000256" key="1">
    <source>
        <dbReference type="ARBA" id="ARBA00004239"/>
    </source>
</evidence>
<dbReference type="PROSITE" id="PS50240">
    <property type="entry name" value="TRYPSIN_DOM"/>
    <property type="match status" value="1"/>
</dbReference>
<dbReference type="EC" id="3.4.21.4" evidence="12"/>